<dbReference type="AlphaFoldDB" id="B9XA21"/>
<proteinExistence type="predicted"/>
<dbReference type="EMBL" id="ABOX02000001">
    <property type="protein sequence ID" value="EEF63362.1"/>
    <property type="molecule type" value="Genomic_DNA"/>
</dbReference>
<keyword evidence="1" id="KW-0472">Membrane</keyword>
<dbReference type="Proteomes" id="UP000003688">
    <property type="component" value="Unassembled WGS sequence"/>
</dbReference>
<protein>
    <submittedName>
        <fullName evidence="2">Uncharacterized protein</fullName>
    </submittedName>
</protein>
<keyword evidence="1" id="KW-0812">Transmembrane</keyword>
<keyword evidence="3" id="KW-1185">Reference proteome</keyword>
<dbReference type="RefSeq" id="WP_007412669.1">
    <property type="nucleotide sequence ID" value="NZ_ABOX02000001.1"/>
</dbReference>
<organism evidence="2 3">
    <name type="scientific">Pedosphaera parvula (strain Ellin514)</name>
    <dbReference type="NCBI Taxonomy" id="320771"/>
    <lineage>
        <taxon>Bacteria</taxon>
        <taxon>Pseudomonadati</taxon>
        <taxon>Verrucomicrobiota</taxon>
        <taxon>Pedosphaerae</taxon>
        <taxon>Pedosphaerales</taxon>
        <taxon>Pedosphaeraceae</taxon>
        <taxon>Pedosphaera</taxon>
    </lineage>
</organism>
<evidence type="ECO:0000256" key="1">
    <source>
        <dbReference type="SAM" id="Phobius"/>
    </source>
</evidence>
<dbReference type="InterPro" id="IPR036388">
    <property type="entry name" value="WH-like_DNA-bd_sf"/>
</dbReference>
<dbReference type="STRING" id="320771.Cflav_PD5997"/>
<gene>
    <name evidence="2" type="ORF">Cflav_PD5997</name>
</gene>
<keyword evidence="1" id="KW-1133">Transmembrane helix</keyword>
<sequence>MNSKTVYLILQRASKGELPEQIGMNESLEEVGLYTALVDEGYLEGHVSLNEVGVPANVSGIRITFRGHQYLEQLRKEFDSQTLGLRFSKKVMIVIALIIGAAITGLVGLVIKFLERL</sequence>
<dbReference type="Gene3D" id="1.10.10.10">
    <property type="entry name" value="Winged helix-like DNA-binding domain superfamily/Winged helix DNA-binding domain"/>
    <property type="match status" value="1"/>
</dbReference>
<comment type="caution">
    <text evidence="2">The sequence shown here is derived from an EMBL/GenBank/DDBJ whole genome shotgun (WGS) entry which is preliminary data.</text>
</comment>
<evidence type="ECO:0000313" key="2">
    <source>
        <dbReference type="EMBL" id="EEF63362.1"/>
    </source>
</evidence>
<evidence type="ECO:0000313" key="3">
    <source>
        <dbReference type="Proteomes" id="UP000003688"/>
    </source>
</evidence>
<name>B9XA21_PEDPL</name>
<feature type="transmembrane region" description="Helical" evidence="1">
    <location>
        <begin position="91"/>
        <end position="114"/>
    </location>
</feature>
<accession>B9XA21</accession>
<reference evidence="2 3" key="1">
    <citation type="journal article" date="2011" name="J. Bacteriol.">
        <title>Genome sequence of 'Pedosphaera parvula' Ellin514, an aerobic Verrucomicrobial isolate from pasture soil.</title>
        <authorList>
            <person name="Kant R."/>
            <person name="van Passel M.W."/>
            <person name="Sangwan P."/>
            <person name="Palva A."/>
            <person name="Lucas S."/>
            <person name="Copeland A."/>
            <person name="Lapidus A."/>
            <person name="Glavina Del Rio T."/>
            <person name="Dalin E."/>
            <person name="Tice H."/>
            <person name="Bruce D."/>
            <person name="Goodwin L."/>
            <person name="Pitluck S."/>
            <person name="Chertkov O."/>
            <person name="Larimer F.W."/>
            <person name="Land M.L."/>
            <person name="Hauser L."/>
            <person name="Brettin T.S."/>
            <person name="Detter J.C."/>
            <person name="Han S."/>
            <person name="de Vos W.M."/>
            <person name="Janssen P.H."/>
            <person name="Smidt H."/>
        </authorList>
    </citation>
    <scope>NUCLEOTIDE SEQUENCE [LARGE SCALE GENOMIC DNA]</scope>
    <source>
        <strain evidence="2 3">Ellin514</strain>
    </source>
</reference>